<evidence type="ECO:0000256" key="1">
    <source>
        <dbReference type="SAM" id="MobiDB-lite"/>
    </source>
</evidence>
<feature type="region of interest" description="Disordered" evidence="1">
    <location>
        <begin position="228"/>
        <end position="295"/>
    </location>
</feature>
<dbReference type="AlphaFoldDB" id="A0A1E7FJX7"/>
<sequence>MYAATLYILCCFLALILVAQEYYLALISLFASSSDIDDTIIDCNGDINDEQHINNYGSFSKIDESINKKPGYDAMTKEERIELLQEDKLPPPLKPAISSSTSSSSSPQSPLKLKSATTTTTTTTRTKTKNKTTTHRSTGVAVTRTTADSNLDKIRVSFDNFKDENDNNDGGDNASIMSALTMRENFTMSTSSNTPMTTTTTASNSINKKKKKENPILKKFLSLWKVTTKNTSSRRKKNNNTLQNNNNNNNSNNDDEGDDEEDVYNGDSDADGGTTTISVSPINSNINSNINSSNKSSSSCLILLMEPISRTFEIMTIQYSPGISTVSNILEDIPLQSTFNFRLRFTNYIGLLGVGMTTVTTTTTTKKKKKNEEMKEVDMTTTITNCSHIHQLLQSKPVSKQYSCEYQFQQQKLLVEEKQEQEQQQQKEETKKHFMMVLVAILPDRCSGKNSTITKTNGRQ</sequence>
<organism evidence="2 3">
    <name type="scientific">Fragilariopsis cylindrus CCMP1102</name>
    <dbReference type="NCBI Taxonomy" id="635003"/>
    <lineage>
        <taxon>Eukaryota</taxon>
        <taxon>Sar</taxon>
        <taxon>Stramenopiles</taxon>
        <taxon>Ochrophyta</taxon>
        <taxon>Bacillariophyta</taxon>
        <taxon>Bacillariophyceae</taxon>
        <taxon>Bacillariophycidae</taxon>
        <taxon>Bacillariales</taxon>
        <taxon>Bacillariaceae</taxon>
        <taxon>Fragilariopsis</taxon>
    </lineage>
</organism>
<evidence type="ECO:0000313" key="3">
    <source>
        <dbReference type="Proteomes" id="UP000095751"/>
    </source>
</evidence>
<feature type="region of interest" description="Disordered" evidence="1">
    <location>
        <begin position="187"/>
        <end position="212"/>
    </location>
</feature>
<feature type="region of interest" description="Disordered" evidence="1">
    <location>
        <begin position="86"/>
        <end position="139"/>
    </location>
</feature>
<feature type="compositionally biased region" description="Low complexity" evidence="1">
    <location>
        <begin position="95"/>
        <end position="125"/>
    </location>
</feature>
<dbReference type="KEGG" id="fcy:FRACYDRAFT_236733"/>
<reference evidence="2 3" key="1">
    <citation type="submission" date="2016-09" db="EMBL/GenBank/DDBJ databases">
        <title>Extensive genetic diversity and differential bi-allelic expression allows diatom success in the polar Southern Ocean.</title>
        <authorList>
            <consortium name="DOE Joint Genome Institute"/>
            <person name="Mock T."/>
            <person name="Otillar R.P."/>
            <person name="Strauss J."/>
            <person name="Dupont C."/>
            <person name="Frickenhaus S."/>
            <person name="Maumus F."/>
            <person name="Mcmullan M."/>
            <person name="Sanges R."/>
            <person name="Schmutz J."/>
            <person name="Toseland A."/>
            <person name="Valas R."/>
            <person name="Veluchamy A."/>
            <person name="Ward B.J."/>
            <person name="Allen A."/>
            <person name="Barry K."/>
            <person name="Falciatore A."/>
            <person name="Ferrante M."/>
            <person name="Fortunato A.E."/>
            <person name="Gloeckner G."/>
            <person name="Gruber A."/>
            <person name="Hipkin R."/>
            <person name="Janech M."/>
            <person name="Kroth P."/>
            <person name="Leese F."/>
            <person name="Lindquist E."/>
            <person name="Lyon B.R."/>
            <person name="Martin J."/>
            <person name="Mayer C."/>
            <person name="Parker M."/>
            <person name="Quesneville H."/>
            <person name="Raymond J."/>
            <person name="Uhlig C."/>
            <person name="Valentin K.U."/>
            <person name="Worden A.Z."/>
            <person name="Armbrust E.V."/>
            <person name="Bowler C."/>
            <person name="Green B."/>
            <person name="Moulton V."/>
            <person name="Van Oosterhout C."/>
            <person name="Grigoriev I."/>
        </authorList>
    </citation>
    <scope>NUCLEOTIDE SEQUENCE [LARGE SCALE GENOMIC DNA]</scope>
    <source>
        <strain evidence="2 3">CCMP1102</strain>
    </source>
</reference>
<feature type="compositionally biased region" description="Low complexity" evidence="1">
    <location>
        <begin position="239"/>
        <end position="252"/>
    </location>
</feature>
<gene>
    <name evidence="2" type="ORF">FRACYDRAFT_236733</name>
</gene>
<dbReference type="OrthoDB" id="56176at2759"/>
<dbReference type="InParanoid" id="A0A1E7FJX7"/>
<protein>
    <submittedName>
        <fullName evidence="2">Uncharacterized protein</fullName>
    </submittedName>
</protein>
<dbReference type="EMBL" id="KV784356">
    <property type="protein sequence ID" value="OEU18457.1"/>
    <property type="molecule type" value="Genomic_DNA"/>
</dbReference>
<dbReference type="Proteomes" id="UP000095751">
    <property type="component" value="Unassembled WGS sequence"/>
</dbReference>
<proteinExistence type="predicted"/>
<accession>A0A1E7FJX7</accession>
<keyword evidence="3" id="KW-1185">Reference proteome</keyword>
<name>A0A1E7FJX7_9STRA</name>
<feature type="compositionally biased region" description="Low complexity" evidence="1">
    <location>
        <begin position="277"/>
        <end position="295"/>
    </location>
</feature>
<evidence type="ECO:0000313" key="2">
    <source>
        <dbReference type="EMBL" id="OEU18457.1"/>
    </source>
</evidence>
<feature type="compositionally biased region" description="Acidic residues" evidence="1">
    <location>
        <begin position="253"/>
        <end position="270"/>
    </location>
</feature>
<feature type="compositionally biased region" description="Low complexity" evidence="1">
    <location>
        <begin position="187"/>
        <end position="206"/>
    </location>
</feature>